<keyword evidence="3" id="KW-0175">Coiled coil</keyword>
<keyword evidence="4 5" id="KW-0975">Bacterial flagellum</keyword>
<keyword evidence="9" id="KW-1185">Reference proteome</keyword>
<sequence length="726" mass="77527">MVLRLSGFSNSGIDIDDTVKKLMAAARIPQNKLKQQKQSIEWQRDDYRSINSKIMAFRDLAFNMKLQTSYQSKKATSTDESSVSVTGTSTATPGNYSLQVDKLATAATATSGLLGATVKGADTKISDIAGANIPAKTFVNNTLLSIGGSKGTTTIEVKPTDTIGSLVSSINSKASITGVNVSYDATIDKLFFTSTSTGKAGQVNLSSKSATGNTADLLTDVLKISGGAPQAGTIISGTNNFVGSLQIDSSLKTTQTLRVMIGSTTADFTIDKDTTYDKLISEINKSEISTTATAYLDSNNNLKFKDASNNPVTATLSDQNDDIMNVNSKLTTPAPNLEVPVSTLIDKSLTTTKQLRVKVGSASVDISIDKTTTIANVIDAINSSAVGKLGVSAYLDNNHNISFTNPTSDPIAVTDEKDSLANVMPQFKMNSTATAATFNQLKNTGTQAEVKFNGAIAKYDTNSFTINGLNFTAKKTTTSAVDFNVVGDTDSIYTNIKNFIDKYNELIDTVNSKVTEKKYRDYTPLTDDQRESMKDDQITAWETKAKSGMLRGDGILSQALTSLRSSFSSPVTGLPSGSAKSLSEIGISTSVAIGGTISGSYLENGKIFIDDNKLKKAIAENPDQVMALFISDDKLKESTSGDGVATRLNNLATSLIGKITARAGITNSVDTSYTLGKTTKELNTRIDNLTIKLEDLQTRYYTQFTAMEKYMNQMSAQSAQLTQQMG</sequence>
<comment type="similarity">
    <text evidence="1 5">Belongs to the FliD family.</text>
</comment>
<dbReference type="PANTHER" id="PTHR30288:SF0">
    <property type="entry name" value="FLAGELLAR HOOK-ASSOCIATED PROTEIN 2"/>
    <property type="match status" value="1"/>
</dbReference>
<dbReference type="RefSeq" id="WP_171633259.1">
    <property type="nucleotide sequence ID" value="NZ_WHNY01000065.1"/>
</dbReference>
<comment type="subunit">
    <text evidence="2 5">Homopentamer.</text>
</comment>
<organism evidence="8 9">
    <name type="scientific">Paenibacillus plantarum</name>
    <dbReference type="NCBI Taxonomy" id="2654975"/>
    <lineage>
        <taxon>Bacteria</taxon>
        <taxon>Bacillati</taxon>
        <taxon>Bacillota</taxon>
        <taxon>Bacilli</taxon>
        <taxon>Bacillales</taxon>
        <taxon>Paenibacillaceae</taxon>
        <taxon>Paenibacillus</taxon>
    </lineage>
</organism>
<dbReference type="Pfam" id="PF07195">
    <property type="entry name" value="FliD_C"/>
    <property type="match status" value="1"/>
</dbReference>
<feature type="domain" description="Flagellar hook-associated protein 2 C-terminal" evidence="7">
    <location>
        <begin position="445"/>
        <end position="715"/>
    </location>
</feature>
<evidence type="ECO:0000313" key="8">
    <source>
        <dbReference type="EMBL" id="NOU66723.1"/>
    </source>
</evidence>
<comment type="subcellular location">
    <subcellularLocation>
        <location evidence="5">Secreted</location>
    </subcellularLocation>
    <subcellularLocation>
        <location evidence="5">Bacterial flagellum</location>
    </subcellularLocation>
</comment>
<dbReference type="EMBL" id="WHNY01000065">
    <property type="protein sequence ID" value="NOU66723.1"/>
    <property type="molecule type" value="Genomic_DNA"/>
</dbReference>
<keyword evidence="8" id="KW-0969">Cilium</keyword>
<accession>A0ABX1XE34</accession>
<proteinExistence type="inferred from homology"/>
<evidence type="ECO:0000313" key="9">
    <source>
        <dbReference type="Proteomes" id="UP000653578"/>
    </source>
</evidence>
<dbReference type="InterPro" id="IPR010809">
    <property type="entry name" value="FliD_C"/>
</dbReference>
<evidence type="ECO:0000259" key="6">
    <source>
        <dbReference type="Pfam" id="PF02465"/>
    </source>
</evidence>
<dbReference type="InterPro" id="IPR040026">
    <property type="entry name" value="FliD"/>
</dbReference>
<evidence type="ECO:0000256" key="1">
    <source>
        <dbReference type="ARBA" id="ARBA00009764"/>
    </source>
</evidence>
<evidence type="ECO:0000256" key="3">
    <source>
        <dbReference type="ARBA" id="ARBA00023054"/>
    </source>
</evidence>
<comment type="function">
    <text evidence="5">Required for morphogenesis and for the elongation of the flagellar filament by facilitating polymerization of the flagellin monomers at the tip of growing filament. Forms a capping structure, which prevents flagellin subunits (transported through the central channel of the flagellum) from leaking out without polymerization at the distal end.</text>
</comment>
<evidence type="ECO:0000256" key="5">
    <source>
        <dbReference type="RuleBase" id="RU362066"/>
    </source>
</evidence>
<keyword evidence="8" id="KW-0966">Cell projection</keyword>
<keyword evidence="5" id="KW-0964">Secreted</keyword>
<dbReference type="Pfam" id="PF02465">
    <property type="entry name" value="FliD_N"/>
    <property type="match status" value="1"/>
</dbReference>
<evidence type="ECO:0000259" key="7">
    <source>
        <dbReference type="Pfam" id="PF07195"/>
    </source>
</evidence>
<keyword evidence="8" id="KW-0282">Flagellum</keyword>
<evidence type="ECO:0000256" key="2">
    <source>
        <dbReference type="ARBA" id="ARBA00011255"/>
    </source>
</evidence>
<dbReference type="PANTHER" id="PTHR30288">
    <property type="entry name" value="FLAGELLAR CAP/ASSEMBLY PROTEIN FLID"/>
    <property type="match status" value="1"/>
</dbReference>
<gene>
    <name evidence="8" type="primary">fliD</name>
    <name evidence="8" type="ORF">GC096_22000</name>
</gene>
<dbReference type="Pfam" id="PF07196">
    <property type="entry name" value="Flagellin_IN"/>
    <property type="match status" value="2"/>
</dbReference>
<dbReference type="InterPro" id="IPR003481">
    <property type="entry name" value="FliD_N"/>
</dbReference>
<dbReference type="Proteomes" id="UP000653578">
    <property type="component" value="Unassembled WGS sequence"/>
</dbReference>
<comment type="caution">
    <text evidence="8">The sequence shown here is derived from an EMBL/GenBank/DDBJ whole genome shotgun (WGS) entry which is preliminary data.</text>
</comment>
<dbReference type="InterPro" id="IPR010810">
    <property type="entry name" value="Flagellin_hook_IN_motif"/>
</dbReference>
<protein>
    <recommendedName>
        <fullName evidence="5">Flagellar hook-associated protein 2</fullName>
        <shortName evidence="5">HAP2</shortName>
    </recommendedName>
    <alternativeName>
        <fullName evidence="5">Flagellar cap protein</fullName>
    </alternativeName>
</protein>
<name>A0ABX1XE34_9BACL</name>
<reference evidence="8 9" key="1">
    <citation type="submission" date="2019-10" db="EMBL/GenBank/DDBJ databases">
        <title>Description of Paenibacillus humi sp. nov.</title>
        <authorList>
            <person name="Carlier A."/>
            <person name="Qi S."/>
        </authorList>
    </citation>
    <scope>NUCLEOTIDE SEQUENCE [LARGE SCALE GENOMIC DNA]</scope>
    <source>
        <strain evidence="8 9">LMG 31461</strain>
    </source>
</reference>
<evidence type="ECO:0000256" key="4">
    <source>
        <dbReference type="ARBA" id="ARBA00023143"/>
    </source>
</evidence>
<feature type="domain" description="Flagellar hook-associated protein 2 N-terminal" evidence="6">
    <location>
        <begin position="11"/>
        <end position="107"/>
    </location>
</feature>